<feature type="region of interest" description="Disordered" evidence="1">
    <location>
        <begin position="1"/>
        <end position="33"/>
    </location>
</feature>
<dbReference type="Proteomes" id="UP000829196">
    <property type="component" value="Unassembled WGS sequence"/>
</dbReference>
<accession>A0A8T3A8B8</accession>
<evidence type="ECO:0000313" key="2">
    <source>
        <dbReference type="EMBL" id="KAI0492378.1"/>
    </source>
</evidence>
<keyword evidence="3" id="KW-1185">Reference proteome</keyword>
<reference evidence="2" key="1">
    <citation type="journal article" date="2022" name="Front. Genet.">
        <title>Chromosome-Scale Assembly of the Dendrobium nobile Genome Provides Insights Into the Molecular Mechanism of the Biosynthesis of the Medicinal Active Ingredient of Dendrobium.</title>
        <authorList>
            <person name="Xu Q."/>
            <person name="Niu S.-C."/>
            <person name="Li K.-L."/>
            <person name="Zheng P.-J."/>
            <person name="Zhang X.-J."/>
            <person name="Jia Y."/>
            <person name="Liu Y."/>
            <person name="Niu Y.-X."/>
            <person name="Yu L.-H."/>
            <person name="Chen D.-F."/>
            <person name="Zhang G.-Q."/>
        </authorList>
    </citation>
    <scope>NUCLEOTIDE SEQUENCE</scope>
    <source>
        <tissue evidence="2">Leaf</tissue>
    </source>
</reference>
<evidence type="ECO:0000313" key="3">
    <source>
        <dbReference type="Proteomes" id="UP000829196"/>
    </source>
</evidence>
<dbReference type="EMBL" id="JAGYWB010000018">
    <property type="protein sequence ID" value="KAI0492378.1"/>
    <property type="molecule type" value="Genomic_DNA"/>
</dbReference>
<protein>
    <submittedName>
        <fullName evidence="2">Uncharacterized protein</fullName>
    </submittedName>
</protein>
<dbReference type="AlphaFoldDB" id="A0A8T3A8B8"/>
<feature type="compositionally biased region" description="Basic and acidic residues" evidence="1">
    <location>
        <begin position="1"/>
        <end position="31"/>
    </location>
</feature>
<name>A0A8T3A8B8_DENNO</name>
<proteinExistence type="predicted"/>
<gene>
    <name evidence="2" type="ORF">KFK09_026649</name>
</gene>
<evidence type="ECO:0000256" key="1">
    <source>
        <dbReference type="SAM" id="MobiDB-lite"/>
    </source>
</evidence>
<comment type="caution">
    <text evidence="2">The sequence shown here is derived from an EMBL/GenBank/DDBJ whole genome shotgun (WGS) entry which is preliminary data.</text>
</comment>
<organism evidence="2 3">
    <name type="scientific">Dendrobium nobile</name>
    <name type="common">Orchid</name>
    <dbReference type="NCBI Taxonomy" id="94219"/>
    <lineage>
        <taxon>Eukaryota</taxon>
        <taxon>Viridiplantae</taxon>
        <taxon>Streptophyta</taxon>
        <taxon>Embryophyta</taxon>
        <taxon>Tracheophyta</taxon>
        <taxon>Spermatophyta</taxon>
        <taxon>Magnoliopsida</taxon>
        <taxon>Liliopsida</taxon>
        <taxon>Asparagales</taxon>
        <taxon>Orchidaceae</taxon>
        <taxon>Epidendroideae</taxon>
        <taxon>Malaxideae</taxon>
        <taxon>Dendrobiinae</taxon>
        <taxon>Dendrobium</taxon>
    </lineage>
</organism>
<sequence>MHYYLEVHDGSKESKEEKSKEERSKESKEESSNITILNSYRTINRDMIEDLNMLTALHLEIFY</sequence>